<dbReference type="PANTHER" id="PTHR23028">
    <property type="entry name" value="ACETYLTRANSFERASE"/>
    <property type="match status" value="1"/>
</dbReference>
<keyword evidence="3" id="KW-0012">Acyltransferase</keyword>
<keyword evidence="3" id="KW-0808">Transferase</keyword>
<dbReference type="GO" id="GO:0009103">
    <property type="term" value="P:lipopolysaccharide biosynthetic process"/>
    <property type="evidence" value="ECO:0007669"/>
    <property type="project" value="TreeGrafter"/>
</dbReference>
<feature type="transmembrane region" description="Helical" evidence="1">
    <location>
        <begin position="84"/>
        <end position="103"/>
    </location>
</feature>
<accession>A0A1H9XJP7</accession>
<keyword evidence="1" id="KW-1133">Transmembrane helix</keyword>
<protein>
    <submittedName>
        <fullName evidence="3">Peptidoglycan/LPS O-acetylase OafA/YrhL, contains acyltransferase and SGNH-hydrolase domains</fullName>
    </submittedName>
</protein>
<dbReference type="AlphaFoldDB" id="A0A1H9XJP7"/>
<dbReference type="STRING" id="155974.SAMN04487818_11611"/>
<feature type="transmembrane region" description="Helical" evidence="1">
    <location>
        <begin position="145"/>
        <end position="163"/>
    </location>
</feature>
<name>A0A1H9XJP7_9PSEU</name>
<reference evidence="4" key="1">
    <citation type="submission" date="2016-10" db="EMBL/GenBank/DDBJ databases">
        <authorList>
            <person name="Varghese N."/>
            <person name="Submissions S."/>
        </authorList>
    </citation>
    <scope>NUCLEOTIDE SEQUENCE [LARGE SCALE GENOMIC DNA]</scope>
    <source>
        <strain evidence="4">DSM 44260</strain>
    </source>
</reference>
<dbReference type="InterPro" id="IPR050879">
    <property type="entry name" value="Acyltransferase_3"/>
</dbReference>
<feature type="transmembrane region" description="Helical" evidence="1">
    <location>
        <begin position="45"/>
        <end position="64"/>
    </location>
</feature>
<evidence type="ECO:0000259" key="2">
    <source>
        <dbReference type="Pfam" id="PF01757"/>
    </source>
</evidence>
<dbReference type="InterPro" id="IPR002656">
    <property type="entry name" value="Acyl_transf_3_dom"/>
</dbReference>
<feature type="transmembrane region" description="Helical" evidence="1">
    <location>
        <begin position="240"/>
        <end position="259"/>
    </location>
</feature>
<evidence type="ECO:0000313" key="3">
    <source>
        <dbReference type="EMBL" id="SES46362.1"/>
    </source>
</evidence>
<dbReference type="PANTHER" id="PTHR23028:SF53">
    <property type="entry name" value="ACYL_TRANSF_3 DOMAIN-CONTAINING PROTEIN"/>
    <property type="match status" value="1"/>
</dbReference>
<dbReference type="RefSeq" id="WP_245782735.1">
    <property type="nucleotide sequence ID" value="NZ_FOGI01000016.1"/>
</dbReference>
<feature type="transmembrane region" description="Helical" evidence="1">
    <location>
        <begin position="169"/>
        <end position="198"/>
    </location>
</feature>
<dbReference type="Pfam" id="PF01757">
    <property type="entry name" value="Acyl_transf_3"/>
    <property type="match status" value="1"/>
</dbReference>
<feature type="transmembrane region" description="Helical" evidence="1">
    <location>
        <begin position="305"/>
        <end position="323"/>
    </location>
</feature>
<keyword evidence="1" id="KW-0472">Membrane</keyword>
<feature type="domain" description="Acyltransferase 3" evidence="2">
    <location>
        <begin position="16"/>
        <end position="322"/>
    </location>
</feature>
<dbReference type="EMBL" id="FOGI01000016">
    <property type="protein sequence ID" value="SES46362.1"/>
    <property type="molecule type" value="Genomic_DNA"/>
</dbReference>
<evidence type="ECO:0000313" key="4">
    <source>
        <dbReference type="Proteomes" id="UP000199051"/>
    </source>
</evidence>
<keyword evidence="4" id="KW-1185">Reference proteome</keyword>
<dbReference type="GO" id="GO:0016787">
    <property type="term" value="F:hydrolase activity"/>
    <property type="evidence" value="ECO:0007669"/>
    <property type="project" value="UniProtKB-KW"/>
</dbReference>
<feature type="transmembrane region" description="Helical" evidence="1">
    <location>
        <begin position="21"/>
        <end position="39"/>
    </location>
</feature>
<proteinExistence type="predicted"/>
<feature type="transmembrane region" description="Helical" evidence="1">
    <location>
        <begin position="210"/>
        <end position="228"/>
    </location>
</feature>
<keyword evidence="1" id="KW-0812">Transmembrane</keyword>
<dbReference type="Proteomes" id="UP000199051">
    <property type="component" value="Unassembled WGS sequence"/>
</dbReference>
<evidence type="ECO:0000256" key="1">
    <source>
        <dbReference type="SAM" id="Phobius"/>
    </source>
</evidence>
<dbReference type="GO" id="GO:0016020">
    <property type="term" value="C:membrane"/>
    <property type="evidence" value="ECO:0007669"/>
    <property type="project" value="TreeGrafter"/>
</dbReference>
<organism evidence="3 4">
    <name type="scientific">Actinokineospora terrae</name>
    <dbReference type="NCBI Taxonomy" id="155974"/>
    <lineage>
        <taxon>Bacteria</taxon>
        <taxon>Bacillati</taxon>
        <taxon>Actinomycetota</taxon>
        <taxon>Actinomycetes</taxon>
        <taxon>Pseudonocardiales</taxon>
        <taxon>Pseudonocardiaceae</taxon>
        <taxon>Actinokineospora</taxon>
    </lineage>
</organism>
<sequence>MRTISHADYLAMRRFDALDGLRAIAAVLVVFSHFAGPQAAFLNGYLGVDLFFVISGFLITTLALREEGRNRKISIKEFYLRRAFRILPAYYVILGAIAAILWLRREYTASGMPTLMPYYLWFNQELAPPNWWFGQSWTLGIEQKFYIVWPLLLGATFLLRPAWRIAGTAALMASTFFLLPYASPYLMIMIGCQVAFLLHSAKGFRLLRPLTHPLTAPPIAVAAFLVQINIANISEWKGGLLPIIGYTVLCAMLVVATLGPGPMQWLLTLRPMVFIGERSYSLYLLQNIAGFVVASAIPMFAPHGLATAVVVTAVGVLMADVIYRRVELPMIALGRRVIQFLRARKQERTTAAPAPALAT</sequence>
<dbReference type="GO" id="GO:0016747">
    <property type="term" value="F:acyltransferase activity, transferring groups other than amino-acyl groups"/>
    <property type="evidence" value="ECO:0007669"/>
    <property type="project" value="InterPro"/>
</dbReference>
<keyword evidence="3" id="KW-0378">Hydrolase</keyword>
<gene>
    <name evidence="3" type="ORF">SAMN04487818_11611</name>
</gene>